<sequence length="309" mass="34069">MHTRHIAELDLNLLKLLDALLDARGVTLAAEQLGIGQPAASRALARLRKVLNDPLLVRAQGGYRLTPRAEQLRPEVVLALRALDQVFAPAQFDPASTTRRFRIAATDYGSLAVLNHAVPALLRSAPDARVDVLPWGESTLDALADADIDLALYADDPLPAAYSYRRLFSETFTCLYRWGHPIGLRARTGSSAARLKALGSYSQAVIAYPAGRVTQYDDLFAQLDLPHERVALSLPYFLAAPWIIADSDLVLVVPTRVAACLASLAALDSVPFPARATGFEYHMVWHERMHRDLAHQWLREVILKSIQTP</sequence>
<dbReference type="InterPro" id="IPR036390">
    <property type="entry name" value="WH_DNA-bd_sf"/>
</dbReference>
<evidence type="ECO:0000256" key="1">
    <source>
        <dbReference type="ARBA" id="ARBA00009437"/>
    </source>
</evidence>
<evidence type="ECO:0000256" key="3">
    <source>
        <dbReference type="ARBA" id="ARBA00023125"/>
    </source>
</evidence>
<keyword evidence="2" id="KW-0805">Transcription regulation</keyword>
<organism evidence="6">
    <name type="scientific">Rhodanobacter sp. FW102-FHT14D06</name>
    <dbReference type="NCBI Taxonomy" id="3351461"/>
    <lineage>
        <taxon>Bacteria</taxon>
        <taxon>Pseudomonadati</taxon>
        <taxon>Pseudomonadota</taxon>
        <taxon>Gammaproteobacteria</taxon>
        <taxon>Lysobacterales</taxon>
        <taxon>Rhodanobacteraceae</taxon>
        <taxon>Rhodanobacter</taxon>
    </lineage>
</organism>
<evidence type="ECO:0000259" key="5">
    <source>
        <dbReference type="PROSITE" id="PS50931"/>
    </source>
</evidence>
<dbReference type="Pfam" id="PF03466">
    <property type="entry name" value="LysR_substrate"/>
    <property type="match status" value="1"/>
</dbReference>
<name>A0AB74UY00_9GAMM</name>
<dbReference type="InterPro" id="IPR050389">
    <property type="entry name" value="LysR-type_TF"/>
</dbReference>
<dbReference type="SUPFAM" id="SSF53850">
    <property type="entry name" value="Periplasmic binding protein-like II"/>
    <property type="match status" value="1"/>
</dbReference>
<dbReference type="EMBL" id="CP170722">
    <property type="protein sequence ID" value="XIA21400.1"/>
    <property type="molecule type" value="Genomic_DNA"/>
</dbReference>
<dbReference type="PANTHER" id="PTHR30118:SF15">
    <property type="entry name" value="TRANSCRIPTIONAL REGULATORY PROTEIN"/>
    <property type="match status" value="1"/>
</dbReference>
<protein>
    <submittedName>
        <fullName evidence="6">LysR family transcriptional regulator</fullName>
    </submittedName>
</protein>
<reference evidence="6" key="1">
    <citation type="submission" date="2024-10" db="EMBL/GenBank/DDBJ databases">
        <authorList>
            <person name="Lesea H.P."/>
            <person name="Kuehl J.V."/>
            <person name="Chandonia J.-M."/>
        </authorList>
    </citation>
    <scope>NUCLEOTIDE SEQUENCE</scope>
    <source>
        <strain evidence="6">FW102-FHT14D06</strain>
    </source>
</reference>
<dbReference type="Gene3D" id="3.40.190.10">
    <property type="entry name" value="Periplasmic binding protein-like II"/>
    <property type="match status" value="2"/>
</dbReference>
<dbReference type="PROSITE" id="PS50931">
    <property type="entry name" value="HTH_LYSR"/>
    <property type="match status" value="1"/>
</dbReference>
<proteinExistence type="inferred from homology"/>
<dbReference type="InterPro" id="IPR005119">
    <property type="entry name" value="LysR_subst-bd"/>
</dbReference>
<dbReference type="Gene3D" id="1.10.10.10">
    <property type="entry name" value="Winged helix-like DNA-binding domain superfamily/Winged helix DNA-binding domain"/>
    <property type="match status" value="1"/>
</dbReference>
<dbReference type="InterPro" id="IPR037402">
    <property type="entry name" value="YidZ_PBP2"/>
</dbReference>
<evidence type="ECO:0000256" key="4">
    <source>
        <dbReference type="ARBA" id="ARBA00023163"/>
    </source>
</evidence>
<evidence type="ECO:0000256" key="2">
    <source>
        <dbReference type="ARBA" id="ARBA00023015"/>
    </source>
</evidence>
<accession>A0AB74UY00</accession>
<dbReference type="GO" id="GO:0003700">
    <property type="term" value="F:DNA-binding transcription factor activity"/>
    <property type="evidence" value="ECO:0007669"/>
    <property type="project" value="InterPro"/>
</dbReference>
<dbReference type="GO" id="GO:0003677">
    <property type="term" value="F:DNA binding"/>
    <property type="evidence" value="ECO:0007669"/>
    <property type="project" value="UniProtKB-KW"/>
</dbReference>
<feature type="domain" description="HTH lysR-type" evidence="5">
    <location>
        <begin position="9"/>
        <end position="66"/>
    </location>
</feature>
<dbReference type="SUPFAM" id="SSF46785">
    <property type="entry name" value="Winged helix' DNA-binding domain"/>
    <property type="match status" value="1"/>
</dbReference>
<dbReference type="CDD" id="cd08417">
    <property type="entry name" value="PBP2_Nitroaromatics_like"/>
    <property type="match status" value="1"/>
</dbReference>
<dbReference type="PRINTS" id="PR00039">
    <property type="entry name" value="HTHLYSR"/>
</dbReference>
<evidence type="ECO:0000313" key="6">
    <source>
        <dbReference type="EMBL" id="XIA21400.1"/>
    </source>
</evidence>
<gene>
    <name evidence="6" type="ORF">ACFCQI_13855</name>
</gene>
<dbReference type="InterPro" id="IPR000847">
    <property type="entry name" value="LysR_HTH_N"/>
</dbReference>
<comment type="similarity">
    <text evidence="1">Belongs to the LysR transcriptional regulatory family.</text>
</comment>
<dbReference type="RefSeq" id="WP_395117601.1">
    <property type="nucleotide sequence ID" value="NZ_CP170722.1"/>
</dbReference>
<dbReference type="InterPro" id="IPR036388">
    <property type="entry name" value="WH-like_DNA-bd_sf"/>
</dbReference>
<dbReference type="Pfam" id="PF00126">
    <property type="entry name" value="HTH_1"/>
    <property type="match status" value="1"/>
</dbReference>
<dbReference type="AlphaFoldDB" id="A0AB74UY00"/>
<dbReference type="PANTHER" id="PTHR30118">
    <property type="entry name" value="HTH-TYPE TRANSCRIPTIONAL REGULATOR LEUO-RELATED"/>
    <property type="match status" value="1"/>
</dbReference>
<keyword evidence="4" id="KW-0804">Transcription</keyword>
<keyword evidence="3" id="KW-0238">DNA-binding</keyword>